<sequence length="562" mass="60694">MYCVPALGALALALLSLTPSMLPRTAVFQGVLCALAALLGYAAGSLLRWLFVSSKSASQERRASAQERDAAAQEQPPEVPKAIPSQRTSGKVAAALGMVLLVAGLLFYHLWQNDQREMLAMPRQSAWSLVYVVLVGTALLALLLVICRFIRRISLALIEIVDKVLPRRVAAVIVVAAMVLGLAMIGNRAVVQRVAGSLDNLFLSINDEFLSDLQPPQHPELSAGPGSSASWADLGRQGRLFISNTPSSTSVAEFSGRDAKQPIRVYAGAGRDGNTELATQAELAIEELQRTGAFNRSVLNVATGTGRGWVNENQIQALEYMWGGDTATVSMQYSYLPSWMSFLVDSSRAQDAGRLLFDAVYRHWVQLPPKERPKLVVSGESLGSFGAEAAFSGAQDFATRTDGALFVGPAAGNRLWQRFTAERDPGSPAVLPVYEDGNIVRFSADGIHWPGSGTWADSRIGYLQHSNDPISWGDAEVFLSKPDWLRAGQRPGNIPSAMAWIPVVTGLQLLLDQVASGIPDGQGHEFGQVPVRAWAQILPSGQWTDADTERLVELLEQSQPAR</sequence>
<gene>
    <name evidence="5" type="ORF">JOF39_000456</name>
</gene>
<keyword evidence="2" id="KW-0472">Membrane</keyword>
<dbReference type="Pfam" id="PF10081">
    <property type="entry name" value="Abhydrolase_9"/>
    <property type="match status" value="1"/>
</dbReference>
<evidence type="ECO:0000256" key="2">
    <source>
        <dbReference type="SAM" id="Phobius"/>
    </source>
</evidence>
<dbReference type="Proteomes" id="UP001195422">
    <property type="component" value="Unassembled WGS sequence"/>
</dbReference>
<keyword evidence="6" id="KW-1185">Reference proteome</keyword>
<feature type="domain" description="Alpha/beta-hydrolase N-terminal" evidence="4">
    <location>
        <begin position="17"/>
        <end position="246"/>
    </location>
</feature>
<dbReference type="RefSeq" id="WP_188947238.1">
    <property type="nucleotide sequence ID" value="NZ_BMPH01000002.1"/>
</dbReference>
<keyword evidence="2" id="KW-0812">Transmembrane</keyword>
<feature type="region of interest" description="Disordered" evidence="1">
    <location>
        <begin position="63"/>
        <end position="85"/>
    </location>
</feature>
<dbReference type="InterPro" id="IPR027788">
    <property type="entry name" value="Alpha/beta-hydrolase_N_dom"/>
</dbReference>
<dbReference type="Pfam" id="PF15420">
    <property type="entry name" value="Abhydrolase_9_N"/>
    <property type="match status" value="1"/>
</dbReference>
<protein>
    <submittedName>
        <fullName evidence="5">Membrane protein</fullName>
    </submittedName>
</protein>
<evidence type="ECO:0000313" key="5">
    <source>
        <dbReference type="EMBL" id="MBP2397375.1"/>
    </source>
</evidence>
<evidence type="ECO:0000259" key="4">
    <source>
        <dbReference type="Pfam" id="PF15420"/>
    </source>
</evidence>
<evidence type="ECO:0000259" key="3">
    <source>
        <dbReference type="Pfam" id="PF10081"/>
    </source>
</evidence>
<dbReference type="EMBL" id="JAGIOJ010000001">
    <property type="protein sequence ID" value="MBP2397375.1"/>
    <property type="molecule type" value="Genomic_DNA"/>
</dbReference>
<evidence type="ECO:0000256" key="1">
    <source>
        <dbReference type="SAM" id="MobiDB-lite"/>
    </source>
</evidence>
<accession>A0ABS4XLI9</accession>
<name>A0ABS4XLI9_GLUPR</name>
<evidence type="ECO:0000313" key="6">
    <source>
        <dbReference type="Proteomes" id="UP001195422"/>
    </source>
</evidence>
<feature type="transmembrane region" description="Helical" evidence="2">
    <location>
        <begin position="168"/>
        <end position="186"/>
    </location>
</feature>
<dbReference type="InterPro" id="IPR027787">
    <property type="entry name" value="Alpha/beta-hydrolase_catalytic"/>
</dbReference>
<feature type="transmembrane region" description="Helical" evidence="2">
    <location>
        <begin position="126"/>
        <end position="147"/>
    </location>
</feature>
<comment type="caution">
    <text evidence="5">The sequence shown here is derived from an EMBL/GenBank/DDBJ whole genome shotgun (WGS) entry which is preliminary data.</text>
</comment>
<reference evidence="5 6" key="1">
    <citation type="submission" date="2021-03" db="EMBL/GenBank/DDBJ databases">
        <title>Sequencing the genomes of 1000 actinobacteria strains.</title>
        <authorList>
            <person name="Klenk H.-P."/>
        </authorList>
    </citation>
    <scope>NUCLEOTIDE SEQUENCE [LARGE SCALE GENOMIC DNA]</scope>
    <source>
        <strain evidence="5 6">DSM 20168</strain>
    </source>
</reference>
<feature type="transmembrane region" description="Helical" evidence="2">
    <location>
        <begin position="26"/>
        <end position="51"/>
    </location>
</feature>
<organism evidence="5 6">
    <name type="scientific">Glutamicibacter protophormiae</name>
    <name type="common">Brevibacterium protophormiae</name>
    <dbReference type="NCBI Taxonomy" id="37930"/>
    <lineage>
        <taxon>Bacteria</taxon>
        <taxon>Bacillati</taxon>
        <taxon>Actinomycetota</taxon>
        <taxon>Actinomycetes</taxon>
        <taxon>Micrococcales</taxon>
        <taxon>Micrococcaceae</taxon>
        <taxon>Glutamicibacter</taxon>
    </lineage>
</organism>
<proteinExistence type="predicted"/>
<feature type="domain" description="Alpha/beta-hydrolase catalytic" evidence="3">
    <location>
        <begin position="263"/>
        <end position="551"/>
    </location>
</feature>
<feature type="transmembrane region" description="Helical" evidence="2">
    <location>
        <begin position="92"/>
        <end position="111"/>
    </location>
</feature>
<keyword evidence="2" id="KW-1133">Transmembrane helix</keyword>